<accession>A0ABV8QUI0</accession>
<keyword evidence="2" id="KW-1185">Reference proteome</keyword>
<dbReference type="InterPro" id="IPR040807">
    <property type="entry name" value="DUF5522"/>
</dbReference>
<evidence type="ECO:0000313" key="1">
    <source>
        <dbReference type="EMBL" id="MFC4263053.1"/>
    </source>
</evidence>
<gene>
    <name evidence="1" type="ORF">ACFOWM_09200</name>
</gene>
<name>A0ABV8QUI0_9BACT</name>
<comment type="caution">
    <text evidence="1">The sequence shown here is derived from an EMBL/GenBank/DDBJ whole genome shotgun (WGS) entry which is preliminary data.</text>
</comment>
<evidence type="ECO:0000313" key="2">
    <source>
        <dbReference type="Proteomes" id="UP001595907"/>
    </source>
</evidence>
<dbReference type="Proteomes" id="UP001595907">
    <property type="component" value="Unassembled WGS sequence"/>
</dbReference>
<sequence length="71" mass="8368">MSQQFKEGIDYYYDERRLVVLTSTYHLKRGRCCGKGCTHCPYLYENVAEPHKSQLLKERPPILKYGNENTP</sequence>
<protein>
    <submittedName>
        <fullName evidence="1">DUF5522 domain-containing protein</fullName>
    </submittedName>
</protein>
<dbReference type="Pfam" id="PF17653">
    <property type="entry name" value="DUF5522"/>
    <property type="match status" value="1"/>
</dbReference>
<organism evidence="1 2">
    <name type="scientific">Ferruginibacter yonginensis</name>
    <dbReference type="NCBI Taxonomy" id="1310416"/>
    <lineage>
        <taxon>Bacteria</taxon>
        <taxon>Pseudomonadati</taxon>
        <taxon>Bacteroidota</taxon>
        <taxon>Chitinophagia</taxon>
        <taxon>Chitinophagales</taxon>
        <taxon>Chitinophagaceae</taxon>
        <taxon>Ferruginibacter</taxon>
    </lineage>
</organism>
<proteinExistence type="predicted"/>
<dbReference type="RefSeq" id="WP_379709117.1">
    <property type="nucleotide sequence ID" value="NZ_JBHSCZ010000002.1"/>
</dbReference>
<reference evidence="2" key="1">
    <citation type="journal article" date="2019" name="Int. J. Syst. Evol. Microbiol.">
        <title>The Global Catalogue of Microorganisms (GCM) 10K type strain sequencing project: providing services to taxonomists for standard genome sequencing and annotation.</title>
        <authorList>
            <consortium name="The Broad Institute Genomics Platform"/>
            <consortium name="The Broad Institute Genome Sequencing Center for Infectious Disease"/>
            <person name="Wu L."/>
            <person name="Ma J."/>
        </authorList>
    </citation>
    <scope>NUCLEOTIDE SEQUENCE [LARGE SCALE GENOMIC DNA]</scope>
    <source>
        <strain evidence="2">CECT 8289</strain>
    </source>
</reference>
<dbReference type="EMBL" id="JBHSCZ010000002">
    <property type="protein sequence ID" value="MFC4263053.1"/>
    <property type="molecule type" value="Genomic_DNA"/>
</dbReference>